<dbReference type="Proteomes" id="UP000195437">
    <property type="component" value="Chromosome"/>
</dbReference>
<organism evidence="2 3">
    <name type="scientific">Tumebacillus avium</name>
    <dbReference type="NCBI Taxonomy" id="1903704"/>
    <lineage>
        <taxon>Bacteria</taxon>
        <taxon>Bacillati</taxon>
        <taxon>Bacillota</taxon>
        <taxon>Bacilli</taxon>
        <taxon>Bacillales</taxon>
        <taxon>Alicyclobacillaceae</taxon>
        <taxon>Tumebacillus</taxon>
    </lineage>
</organism>
<dbReference type="KEGG" id="tum:CBW65_16805"/>
<keyword evidence="3" id="KW-1185">Reference proteome</keyword>
<proteinExistence type="predicted"/>
<dbReference type="OrthoDB" id="2376477at2"/>
<feature type="region of interest" description="Disordered" evidence="1">
    <location>
        <begin position="145"/>
        <end position="165"/>
    </location>
</feature>
<dbReference type="RefSeq" id="WP_087457790.1">
    <property type="nucleotide sequence ID" value="NZ_CP021434.1"/>
</dbReference>
<accession>A0A1Y0IPH1</accession>
<gene>
    <name evidence="2" type="ORF">CBW65_16805</name>
</gene>
<evidence type="ECO:0000313" key="3">
    <source>
        <dbReference type="Proteomes" id="UP000195437"/>
    </source>
</evidence>
<dbReference type="EMBL" id="CP021434">
    <property type="protein sequence ID" value="ARU62431.1"/>
    <property type="molecule type" value="Genomic_DNA"/>
</dbReference>
<evidence type="ECO:0000256" key="1">
    <source>
        <dbReference type="SAM" id="MobiDB-lite"/>
    </source>
</evidence>
<name>A0A1Y0IPH1_9BACL</name>
<reference evidence="3" key="1">
    <citation type="submission" date="2017-05" db="EMBL/GenBank/DDBJ databases">
        <authorList>
            <person name="Sung H."/>
        </authorList>
    </citation>
    <scope>NUCLEOTIDE SEQUENCE [LARGE SCALE GENOMIC DNA]</scope>
    <source>
        <strain evidence="3">AR23208</strain>
    </source>
</reference>
<sequence>MKMGSPLWKFRYQTRRNPWLILIPLLLAIILFAASCALIGGGEESETKTVGQSVVDGWLYGGFDSSGNLIFRQGDQVVLLPQGSKEVKLNGETVRIQSATPNTLELQTDATSAATPFTVPAAVWWALGTGVFGYVLGRLHPTKPSASALPARPSIPRWKPRRWSR</sequence>
<evidence type="ECO:0000313" key="2">
    <source>
        <dbReference type="EMBL" id="ARU62431.1"/>
    </source>
</evidence>
<dbReference type="AlphaFoldDB" id="A0A1Y0IPH1"/>
<protein>
    <submittedName>
        <fullName evidence="2">Uncharacterized protein</fullName>
    </submittedName>
</protein>